<dbReference type="AlphaFoldDB" id="A0A2C6LGJ0"/>
<dbReference type="GeneID" id="94424013"/>
<dbReference type="Proteomes" id="UP000221165">
    <property type="component" value="Unassembled WGS sequence"/>
</dbReference>
<comment type="caution">
    <text evidence="1">The sequence shown here is derived from an EMBL/GenBank/DDBJ whole genome shotgun (WGS) entry which is preliminary data.</text>
</comment>
<proteinExistence type="predicted"/>
<gene>
    <name evidence="1" type="ORF">CSUI_000568</name>
</gene>
<dbReference type="RefSeq" id="XP_067927212.1">
    <property type="nucleotide sequence ID" value="XM_068060802.1"/>
</dbReference>
<dbReference type="VEuPathDB" id="ToxoDB:CSUI_000568"/>
<protein>
    <submittedName>
        <fullName evidence="1">Uncharacterized protein</fullName>
    </submittedName>
</protein>
<keyword evidence="2" id="KW-1185">Reference proteome</keyword>
<name>A0A2C6LGJ0_9APIC</name>
<accession>A0A2C6LGJ0</accession>
<reference evidence="1 2" key="1">
    <citation type="journal article" date="2017" name="Int. J. Parasitol.">
        <title>The genome of the protozoan parasite Cystoisospora suis and a reverse vaccinology approach to identify vaccine candidates.</title>
        <authorList>
            <person name="Palmieri N."/>
            <person name="Shrestha A."/>
            <person name="Ruttkowski B."/>
            <person name="Beck T."/>
            <person name="Vogl C."/>
            <person name="Tomley F."/>
            <person name="Blake D.P."/>
            <person name="Joachim A."/>
        </authorList>
    </citation>
    <scope>NUCLEOTIDE SEQUENCE [LARGE SCALE GENOMIC DNA]</scope>
    <source>
        <strain evidence="1 2">Wien I</strain>
    </source>
</reference>
<evidence type="ECO:0000313" key="2">
    <source>
        <dbReference type="Proteomes" id="UP000221165"/>
    </source>
</evidence>
<organism evidence="1 2">
    <name type="scientific">Cystoisospora suis</name>
    <dbReference type="NCBI Taxonomy" id="483139"/>
    <lineage>
        <taxon>Eukaryota</taxon>
        <taxon>Sar</taxon>
        <taxon>Alveolata</taxon>
        <taxon>Apicomplexa</taxon>
        <taxon>Conoidasida</taxon>
        <taxon>Coccidia</taxon>
        <taxon>Eucoccidiorida</taxon>
        <taxon>Eimeriorina</taxon>
        <taxon>Sarcocystidae</taxon>
        <taxon>Cystoisospora</taxon>
    </lineage>
</organism>
<evidence type="ECO:0000313" key="1">
    <source>
        <dbReference type="EMBL" id="PHJ25566.1"/>
    </source>
</evidence>
<sequence length="235" mass="25867">MTARRLPLSALEVAMHLPLAGLRLTTRKMVRIEAPGVPGSHGLNRKEDKRWPSTEALPGMVLFWSTVVVAAIWQLSTKLLLIWRTGGGVGPPALPTSTRVLCVTSWTCPTSLSSADIPLNSRRNAGPLFQSSFCSSGLPVVSSVSRNPRRRKRRSQRWFPTGIARTHNVASHTYLTPLAAEEVVNECRTSSVYFRITAVCSHDQSSGYTETPLYMTARSGRELRGCYECGLLSKI</sequence>
<dbReference type="EMBL" id="MIGC01000218">
    <property type="protein sequence ID" value="PHJ25566.1"/>
    <property type="molecule type" value="Genomic_DNA"/>
</dbReference>